<dbReference type="AlphaFoldDB" id="A0A9P0E2E2"/>
<feature type="transmembrane region" description="Helical" evidence="4">
    <location>
        <begin position="1046"/>
        <end position="1072"/>
    </location>
</feature>
<evidence type="ECO:0000256" key="2">
    <source>
        <dbReference type="ARBA" id="ARBA00023157"/>
    </source>
</evidence>
<accession>A0A9P0E2E2</accession>
<dbReference type="InterPro" id="IPR011489">
    <property type="entry name" value="EMI_domain"/>
</dbReference>
<evidence type="ECO:0000259" key="6">
    <source>
        <dbReference type="PROSITE" id="PS51041"/>
    </source>
</evidence>
<feature type="compositionally biased region" description="Basic and acidic residues" evidence="3">
    <location>
        <begin position="240"/>
        <end position="258"/>
    </location>
</feature>
<dbReference type="PROSITE" id="PS51041">
    <property type="entry name" value="EMI"/>
    <property type="match status" value="1"/>
</dbReference>
<dbReference type="Pfam" id="PF07546">
    <property type="entry name" value="EMI"/>
    <property type="match status" value="1"/>
</dbReference>
<evidence type="ECO:0000256" key="3">
    <source>
        <dbReference type="SAM" id="MobiDB-lite"/>
    </source>
</evidence>
<feature type="compositionally biased region" description="Basic residues" evidence="3">
    <location>
        <begin position="847"/>
        <end position="856"/>
    </location>
</feature>
<keyword evidence="4" id="KW-1133">Transmembrane helix</keyword>
<evidence type="ECO:0000256" key="4">
    <source>
        <dbReference type="SAM" id="Phobius"/>
    </source>
</evidence>
<keyword evidence="2" id="KW-1015">Disulfide bond</keyword>
<dbReference type="InterPro" id="IPR000742">
    <property type="entry name" value="EGF"/>
</dbReference>
<feature type="region of interest" description="Disordered" evidence="3">
    <location>
        <begin position="606"/>
        <end position="628"/>
    </location>
</feature>
<sequence>MKRSAAGDGAVIADQVQCCSAMSGQLTALIAAILWLQATAVPAGNHTCTGVIKHPVNVLVNVTEPVTFRSYTWCLRVPPRCSKYTVQLKDRVKLHVEMHNKTITVCCEGYVEMEGRCVPACPPGADCPFMRCNRTNHCHCTPGYTGLYCNEACPRGLWGKDCKRPCDCPSGYTCHHLTGDCFVDDRPPRRTTTPTTTTTTTTITRPTTTTTTPTTEGTTLETVKTPHFRFPPPPWVESAADSKKTTTRQVKKDESPPTKEMDVIQEILDVTTIKSQLEISLPTLATVLNKTSVERPTSIELFPPLWNEEKVNKKVVDGSTNFKELETVEEVPIKPLLPTIVLSTSTEKDESLINEENVIKKNPTLSKVITTPIPTSPTSEYPNTSQLHTVTIETILPIDFTANNQNHTEHSPIDTMVHTPALFVTRATTKLPDIVTQRPIIATDAVTTQQILYSTKPEQGTIKNDIQKEIFTTPISYHTIESAVLTTTHENISSLEKKSTINPLVFHSNESPSTTITTSKNEEIIKEKEPVLDNQYQTTTPIFINPTKSIHLEEKHFTSTFSDPETSPETIVLKTENTPASSTLNNKFPFILLQGFSLPPLPSTTITSSSSIPNHETTNSYPVSTTPTSSATYNQITSKKSRFSFPPLVNLTTVASTTSNWLTTPLDLTTTHATSTTIKSTITYTTTTESPTITTLNASSPLAFSRTKSPSSFAATMIPVANTTPSTAPTTTTPVTLAVTTTTEPTTVTPLKTDPSTTVTPLKTDPSTTVTPLKTDPSTTATTLMTSTFAVSKEIFAEGNNDDTSKPQIEETVPIPTLATDIIKDFNAHKKLKPDEAYSIYSGQDKPKKKHEKIKPKNVNAKEFPSIYQTKTEKNDENAMQQTTKISLRSILQAETFINKIITTKASRPTKTQPTPDFIDINFVTDERPFIETVSVAPTQSKPNQIWHALKKQNFSSNSGLKVQEALGILKEPSEISESGFVTTEMNRVMESNTIDYRQSSEEPMKKVLAQEEETNYSLIFNKIKFNMTESIAAGVKLSREESSYFHLPMILVLGIALVTLLLLTLTLWVYLKRRRQRAEPFPPCIMAYAMEETQPMDCDSYDQAFFCPTFTNIYAEKINRELRELHYDHPRSSQPEPLYAEIFN</sequence>
<keyword evidence="1 5" id="KW-0732">Signal</keyword>
<evidence type="ECO:0000256" key="5">
    <source>
        <dbReference type="SAM" id="SignalP"/>
    </source>
</evidence>
<feature type="compositionally biased region" description="Polar residues" evidence="3">
    <location>
        <begin position="754"/>
        <end position="772"/>
    </location>
</feature>
<gene>
    <name evidence="7" type="ORF">NEZAVI_LOCUS316</name>
</gene>
<feature type="chain" id="PRO_5040273656" description="EMI domain-containing protein" evidence="5">
    <location>
        <begin position="41"/>
        <end position="1145"/>
    </location>
</feature>
<protein>
    <recommendedName>
        <fullName evidence="6">EMI domain-containing protein</fullName>
    </recommendedName>
</protein>
<feature type="region of interest" description="Disordered" evidence="3">
    <location>
        <begin position="742"/>
        <end position="779"/>
    </location>
</feature>
<feature type="compositionally biased region" description="Low complexity" evidence="3">
    <location>
        <begin position="190"/>
        <end position="219"/>
    </location>
</feature>
<evidence type="ECO:0000313" key="7">
    <source>
        <dbReference type="EMBL" id="CAH1388765.1"/>
    </source>
</evidence>
<feature type="region of interest" description="Disordered" evidence="3">
    <location>
        <begin position="838"/>
        <end position="858"/>
    </location>
</feature>
<feature type="region of interest" description="Disordered" evidence="3">
    <location>
        <begin position="188"/>
        <end position="258"/>
    </location>
</feature>
<keyword evidence="4" id="KW-0472">Membrane</keyword>
<feature type="compositionally biased region" description="Polar residues" evidence="3">
    <location>
        <begin position="614"/>
        <end position="628"/>
    </location>
</feature>
<dbReference type="Proteomes" id="UP001152798">
    <property type="component" value="Chromosome 1"/>
</dbReference>
<organism evidence="7 8">
    <name type="scientific">Nezara viridula</name>
    <name type="common">Southern green stink bug</name>
    <name type="synonym">Cimex viridulus</name>
    <dbReference type="NCBI Taxonomy" id="85310"/>
    <lineage>
        <taxon>Eukaryota</taxon>
        <taxon>Metazoa</taxon>
        <taxon>Ecdysozoa</taxon>
        <taxon>Arthropoda</taxon>
        <taxon>Hexapoda</taxon>
        <taxon>Insecta</taxon>
        <taxon>Pterygota</taxon>
        <taxon>Neoptera</taxon>
        <taxon>Paraneoptera</taxon>
        <taxon>Hemiptera</taxon>
        <taxon>Heteroptera</taxon>
        <taxon>Panheteroptera</taxon>
        <taxon>Pentatomomorpha</taxon>
        <taxon>Pentatomoidea</taxon>
        <taxon>Pentatomidae</taxon>
        <taxon>Pentatominae</taxon>
        <taxon>Nezara</taxon>
    </lineage>
</organism>
<keyword evidence="4" id="KW-0812">Transmembrane</keyword>
<evidence type="ECO:0000256" key="1">
    <source>
        <dbReference type="ARBA" id="ARBA00022729"/>
    </source>
</evidence>
<evidence type="ECO:0000313" key="8">
    <source>
        <dbReference type="Proteomes" id="UP001152798"/>
    </source>
</evidence>
<dbReference type="Gene3D" id="2.170.300.10">
    <property type="entry name" value="Tie2 ligand-binding domain superfamily"/>
    <property type="match status" value="1"/>
</dbReference>
<dbReference type="PROSITE" id="PS00022">
    <property type="entry name" value="EGF_1"/>
    <property type="match status" value="1"/>
</dbReference>
<feature type="domain" description="EMI" evidence="6">
    <location>
        <begin position="44"/>
        <end position="119"/>
    </location>
</feature>
<dbReference type="OrthoDB" id="18487at2759"/>
<name>A0A9P0E2E2_NEZVI</name>
<feature type="signal peptide" evidence="5">
    <location>
        <begin position="1"/>
        <end position="40"/>
    </location>
</feature>
<keyword evidence="8" id="KW-1185">Reference proteome</keyword>
<proteinExistence type="predicted"/>
<dbReference type="EMBL" id="OV725077">
    <property type="protein sequence ID" value="CAH1388765.1"/>
    <property type="molecule type" value="Genomic_DNA"/>
</dbReference>
<reference evidence="7" key="1">
    <citation type="submission" date="2022-01" db="EMBL/GenBank/DDBJ databases">
        <authorList>
            <person name="King R."/>
        </authorList>
    </citation>
    <scope>NUCLEOTIDE SEQUENCE</scope>
</reference>